<reference evidence="1" key="1">
    <citation type="submission" date="2016-01" db="EMBL/GenBank/DDBJ databases">
        <authorList>
            <person name="Peeters C."/>
        </authorList>
    </citation>
    <scope>NUCLEOTIDE SEQUENCE [LARGE SCALE GENOMIC DNA]</scope>
    <source>
        <strain evidence="1">LMG 29325</strain>
    </source>
</reference>
<dbReference type="PANTHER" id="PTHR35446">
    <property type="entry name" value="SI:CH211-175M2.5"/>
    <property type="match status" value="1"/>
</dbReference>
<dbReference type="SUPFAM" id="SSF69118">
    <property type="entry name" value="AhpD-like"/>
    <property type="match status" value="1"/>
</dbReference>
<dbReference type="Proteomes" id="UP000054596">
    <property type="component" value="Unassembled WGS sequence"/>
</dbReference>
<organism evidence="1 2">
    <name type="scientific">Caballeronia glebae</name>
    <dbReference type="NCBI Taxonomy" id="1777143"/>
    <lineage>
        <taxon>Bacteria</taxon>
        <taxon>Pseudomonadati</taxon>
        <taxon>Pseudomonadota</taxon>
        <taxon>Betaproteobacteria</taxon>
        <taxon>Burkholderiales</taxon>
        <taxon>Burkholderiaceae</taxon>
        <taxon>Caballeronia</taxon>
    </lineage>
</organism>
<protein>
    <submittedName>
        <fullName evidence="1">Carboxymuconolactone decarboxylase</fullName>
    </submittedName>
</protein>
<dbReference type="EMBL" id="FCOJ02000075">
    <property type="protein sequence ID" value="SAK91319.1"/>
    <property type="molecule type" value="Genomic_DNA"/>
</dbReference>
<comment type="caution">
    <text evidence="1">The sequence shown here is derived from an EMBL/GenBank/DDBJ whole genome shotgun (WGS) entry which is preliminary data.</text>
</comment>
<gene>
    <name evidence="1" type="ORF">AWB82_06459</name>
</gene>
<keyword evidence="2" id="KW-1185">Reference proteome</keyword>
<dbReference type="PANTHER" id="PTHR35446:SF3">
    <property type="entry name" value="CMD DOMAIN-CONTAINING PROTEIN"/>
    <property type="match status" value="1"/>
</dbReference>
<dbReference type="STRING" id="1777143.AWB82_06459"/>
<evidence type="ECO:0000313" key="2">
    <source>
        <dbReference type="Proteomes" id="UP000054596"/>
    </source>
</evidence>
<name>A0A158D9S7_9BURK</name>
<sequence>MSSYPVHTIESAPAQSRPVLQRLQQTFGMVPNVAATMANSPVLISAFIGLFERVHASSLTEPQIQTLLLTNAVTNASEWPVAFHTALALKEGVHSADVDAIRQGVLPKDARLAALSALARTLVEKRGRLAELDRRRALEAGFSAEQILEVIAVIAASTITNYSSNVTRPPLEAQFEAFAWHAPAV</sequence>
<proteinExistence type="predicted"/>
<accession>A0A158D9S7</accession>
<dbReference type="Gene3D" id="1.20.1290.10">
    <property type="entry name" value="AhpD-like"/>
    <property type="match status" value="1"/>
</dbReference>
<dbReference type="OrthoDB" id="9801997at2"/>
<evidence type="ECO:0000313" key="1">
    <source>
        <dbReference type="EMBL" id="SAK91319.1"/>
    </source>
</evidence>
<dbReference type="InterPro" id="IPR029032">
    <property type="entry name" value="AhpD-like"/>
</dbReference>
<dbReference type="AlphaFoldDB" id="A0A158D9S7"/>
<dbReference type="RefSeq" id="WP_086973382.1">
    <property type="nucleotide sequence ID" value="NZ_FCOJ02000075.1"/>
</dbReference>